<evidence type="ECO:0000313" key="1">
    <source>
        <dbReference type="EMBL" id="POZ87382.1"/>
    </source>
</evidence>
<gene>
    <name evidence="1" type="ORF">C3743_13415</name>
</gene>
<dbReference type="Proteomes" id="UP000238655">
    <property type="component" value="Chromosome 2"/>
</dbReference>
<dbReference type="InterPro" id="IPR053860">
    <property type="entry name" value="DUF6932"/>
</dbReference>
<accession>A0A2S5E7X1</accession>
<protein>
    <submittedName>
        <fullName evidence="1">Uncharacterized protein</fullName>
    </submittedName>
</protein>
<dbReference type="Pfam" id="PF22014">
    <property type="entry name" value="DUF6932"/>
    <property type="match status" value="1"/>
</dbReference>
<organism evidence="1 2">
    <name type="scientific">Burkholderia contaminans</name>
    <dbReference type="NCBI Taxonomy" id="488447"/>
    <lineage>
        <taxon>Bacteria</taxon>
        <taxon>Pseudomonadati</taxon>
        <taxon>Pseudomonadota</taxon>
        <taxon>Betaproteobacteria</taxon>
        <taxon>Burkholderiales</taxon>
        <taxon>Burkholderiaceae</taxon>
        <taxon>Burkholderia</taxon>
        <taxon>Burkholderia cepacia complex</taxon>
    </lineage>
</organism>
<dbReference type="AlphaFoldDB" id="A0A2S5E7X1"/>
<sequence length="178" mass="20365">MVLPPFVGETPTKRAACSPYVATFSEYVLRFGHSDERREILRGLRTYRAELRANGFVAGYQWLDGSFSENVEATRGRPPGDIDVVTYAYRPSHLLDTQMFGQWCMQNRGLFDTHALKQRLHCEAFFIDLHKPPHLLVDDVRYWSGLFSHQRETFLWKGMVNVPLDSDDNDAVVAGILG</sequence>
<evidence type="ECO:0000313" key="2">
    <source>
        <dbReference type="Proteomes" id="UP000238655"/>
    </source>
</evidence>
<dbReference type="EMBL" id="PQVP01000001">
    <property type="protein sequence ID" value="POZ87382.1"/>
    <property type="molecule type" value="Genomic_DNA"/>
</dbReference>
<comment type="caution">
    <text evidence="1">The sequence shown here is derived from an EMBL/GenBank/DDBJ whole genome shotgun (WGS) entry which is preliminary data.</text>
</comment>
<reference evidence="1 2" key="1">
    <citation type="submission" date="2018-01" db="EMBL/GenBank/DDBJ databases">
        <title>Successful Treatment of Persistent Burkholderia cepacia Bacteremia with Ceftazidime-Avibactam.</title>
        <authorList>
            <person name="Tamma P."/>
            <person name="Fan Y."/>
            <person name="Bergman Y."/>
            <person name="Sick-Samuels A."/>
            <person name="Hsu A."/>
            <person name="Timp W."/>
            <person name="Simner P."/>
        </authorList>
    </citation>
    <scope>NUCLEOTIDE SEQUENCE [LARGE SCALE GENOMIC DNA]</scope>
    <source>
        <strain evidence="1 2">170816</strain>
    </source>
</reference>
<name>A0A2S5E7X1_9BURK</name>
<proteinExistence type="predicted"/>